<evidence type="ECO:0000256" key="1">
    <source>
        <dbReference type="ARBA" id="ARBA00004123"/>
    </source>
</evidence>
<sequence>TVMTSSSKLDPIPEPKTLTKAESMKLVHHLLVMSLGCIAYLRDFFAEDNFVVRRLIPERLLEHETNLYTSSKSGLKVTTLVKGISKEADKFLDWLDHGVLCCLKSGFLKGLSLGIFTDPQRPEKLVECYVFSFAYDENGYAGIRVGSDAEDRVAPVSTVLEARDTFQQLMRRFIILTQSLDLLPSKKYLSMRLIYSDSCPSDFQPHLFRDCTFDTPATV</sequence>
<dbReference type="STRING" id="984486.A0A1E3QLP9"/>
<evidence type="ECO:0000259" key="6">
    <source>
        <dbReference type="PROSITE" id="PS50815"/>
    </source>
</evidence>
<dbReference type="GeneID" id="30149163"/>
<dbReference type="Pfam" id="PF02301">
    <property type="entry name" value="HORMA"/>
    <property type="match status" value="1"/>
</dbReference>
<evidence type="ECO:0000256" key="5">
    <source>
        <dbReference type="ARBA" id="ARBA00023254"/>
    </source>
</evidence>
<protein>
    <recommendedName>
        <fullName evidence="6">HORMA domain-containing protein</fullName>
    </recommendedName>
</protein>
<dbReference type="GO" id="GO:0005634">
    <property type="term" value="C:nucleus"/>
    <property type="evidence" value="ECO:0007669"/>
    <property type="project" value="UniProtKB-SubCell"/>
</dbReference>
<proteinExistence type="predicted"/>
<dbReference type="RefSeq" id="XP_018983939.1">
    <property type="nucleotide sequence ID" value="XM_019131310.1"/>
</dbReference>
<name>A0A1E3QLP9_9ASCO</name>
<dbReference type="InterPro" id="IPR003511">
    <property type="entry name" value="HORMA_dom"/>
</dbReference>
<reference evidence="8" key="1">
    <citation type="submission" date="2016-05" db="EMBL/GenBank/DDBJ databases">
        <title>Comparative genomics of biotechnologically important yeasts.</title>
        <authorList>
            <consortium name="DOE Joint Genome Institute"/>
            <person name="Riley R."/>
            <person name="Haridas S."/>
            <person name="Wolfe K.H."/>
            <person name="Lopes M.R."/>
            <person name="Hittinger C.T."/>
            <person name="Goker M."/>
            <person name="Salamov A."/>
            <person name="Wisecaver J."/>
            <person name="Long T.M."/>
            <person name="Aerts A.L."/>
            <person name="Barry K."/>
            <person name="Choi C."/>
            <person name="Clum A."/>
            <person name="Coughlan A.Y."/>
            <person name="Deshpande S."/>
            <person name="Douglass A.P."/>
            <person name="Hanson S.J."/>
            <person name="Klenk H.-P."/>
            <person name="Labutti K."/>
            <person name="Lapidus A."/>
            <person name="Lindquist E."/>
            <person name="Lipzen A."/>
            <person name="Meier-Kolthoff J.P."/>
            <person name="Ohm R.A."/>
            <person name="Otillar R.P."/>
            <person name="Pangilinan J."/>
            <person name="Peng Y."/>
            <person name="Rokas A."/>
            <person name="Rosa C.A."/>
            <person name="Scheuner C."/>
            <person name="Sibirny A.A."/>
            <person name="Slot J.C."/>
            <person name="Stielow J.B."/>
            <person name="Sun H."/>
            <person name="Kurtzman C.P."/>
            <person name="Blackwell M."/>
            <person name="Grigoriev I.V."/>
            <person name="Jeffries T.W."/>
        </authorList>
    </citation>
    <scope>NUCLEOTIDE SEQUENCE [LARGE SCALE GENOMIC DNA]</scope>
    <source>
        <strain evidence="8">NRRL Y-12698</strain>
    </source>
</reference>
<dbReference type="GO" id="GO:0005694">
    <property type="term" value="C:chromosome"/>
    <property type="evidence" value="ECO:0007669"/>
    <property type="project" value="UniProtKB-SubCell"/>
</dbReference>
<dbReference type="OrthoDB" id="1928087at2759"/>
<gene>
    <name evidence="7" type="ORF">BABINDRAFT_23475</name>
</gene>
<keyword evidence="4" id="KW-0539">Nucleus</keyword>
<evidence type="ECO:0000256" key="2">
    <source>
        <dbReference type="ARBA" id="ARBA00004286"/>
    </source>
</evidence>
<feature type="non-terminal residue" evidence="7">
    <location>
        <position position="219"/>
    </location>
</feature>
<dbReference type="AlphaFoldDB" id="A0A1E3QLP9"/>
<dbReference type="PANTHER" id="PTHR48225:SF7">
    <property type="entry name" value="MEIOSIS-SPECIFIC PROTEIN HOP1"/>
    <property type="match status" value="1"/>
</dbReference>
<evidence type="ECO:0000313" key="7">
    <source>
        <dbReference type="EMBL" id="ODQ78611.1"/>
    </source>
</evidence>
<keyword evidence="5" id="KW-0469">Meiosis</keyword>
<dbReference type="Proteomes" id="UP000094336">
    <property type="component" value="Unassembled WGS sequence"/>
</dbReference>
<dbReference type="PANTHER" id="PTHR48225">
    <property type="entry name" value="HORMA DOMAIN-CONTAINING PROTEIN 1"/>
    <property type="match status" value="1"/>
</dbReference>
<evidence type="ECO:0000256" key="3">
    <source>
        <dbReference type="ARBA" id="ARBA00022454"/>
    </source>
</evidence>
<keyword evidence="3" id="KW-0158">Chromosome</keyword>
<keyword evidence="8" id="KW-1185">Reference proteome</keyword>
<dbReference type="EMBL" id="KV454435">
    <property type="protein sequence ID" value="ODQ78611.1"/>
    <property type="molecule type" value="Genomic_DNA"/>
</dbReference>
<evidence type="ECO:0000256" key="4">
    <source>
        <dbReference type="ARBA" id="ARBA00023242"/>
    </source>
</evidence>
<comment type="subcellular location">
    <subcellularLocation>
        <location evidence="2">Chromosome</location>
    </subcellularLocation>
    <subcellularLocation>
        <location evidence="1">Nucleus</location>
    </subcellularLocation>
</comment>
<dbReference type="SUPFAM" id="SSF56019">
    <property type="entry name" value="The spindle assembly checkpoint protein mad2"/>
    <property type="match status" value="1"/>
</dbReference>
<dbReference type="PROSITE" id="PS50815">
    <property type="entry name" value="HORMA"/>
    <property type="match status" value="1"/>
</dbReference>
<dbReference type="InterPro" id="IPR051294">
    <property type="entry name" value="HORMA_MeioticProgression"/>
</dbReference>
<dbReference type="Gene3D" id="3.30.900.10">
    <property type="entry name" value="HORMA domain"/>
    <property type="match status" value="1"/>
</dbReference>
<organism evidence="7 8">
    <name type="scientific">Babjeviella inositovora NRRL Y-12698</name>
    <dbReference type="NCBI Taxonomy" id="984486"/>
    <lineage>
        <taxon>Eukaryota</taxon>
        <taxon>Fungi</taxon>
        <taxon>Dikarya</taxon>
        <taxon>Ascomycota</taxon>
        <taxon>Saccharomycotina</taxon>
        <taxon>Pichiomycetes</taxon>
        <taxon>Serinales incertae sedis</taxon>
        <taxon>Babjeviella</taxon>
    </lineage>
</organism>
<feature type="non-terminal residue" evidence="7">
    <location>
        <position position="1"/>
    </location>
</feature>
<dbReference type="InterPro" id="IPR036570">
    <property type="entry name" value="HORMA_dom_sf"/>
</dbReference>
<evidence type="ECO:0000313" key="8">
    <source>
        <dbReference type="Proteomes" id="UP000094336"/>
    </source>
</evidence>
<dbReference type="GO" id="GO:0051598">
    <property type="term" value="P:meiotic recombination checkpoint signaling"/>
    <property type="evidence" value="ECO:0007669"/>
    <property type="project" value="TreeGrafter"/>
</dbReference>
<accession>A0A1E3QLP9</accession>
<feature type="domain" description="HORMA" evidence="6">
    <location>
        <begin position="21"/>
        <end position="219"/>
    </location>
</feature>
<dbReference type="GO" id="GO:0007130">
    <property type="term" value="P:synaptonemal complex assembly"/>
    <property type="evidence" value="ECO:0007669"/>
    <property type="project" value="TreeGrafter"/>
</dbReference>